<proteinExistence type="predicted"/>
<organism evidence="2 3">
    <name type="scientific">Haemaphysalis longicornis</name>
    <name type="common">Bush tick</name>
    <dbReference type="NCBI Taxonomy" id="44386"/>
    <lineage>
        <taxon>Eukaryota</taxon>
        <taxon>Metazoa</taxon>
        <taxon>Ecdysozoa</taxon>
        <taxon>Arthropoda</taxon>
        <taxon>Chelicerata</taxon>
        <taxon>Arachnida</taxon>
        <taxon>Acari</taxon>
        <taxon>Parasitiformes</taxon>
        <taxon>Ixodida</taxon>
        <taxon>Ixodoidea</taxon>
        <taxon>Ixodidae</taxon>
        <taxon>Haemaphysalinae</taxon>
        <taxon>Haemaphysalis</taxon>
    </lineage>
</organism>
<keyword evidence="3" id="KW-1185">Reference proteome</keyword>
<feature type="region of interest" description="Disordered" evidence="1">
    <location>
        <begin position="1"/>
        <end position="65"/>
    </location>
</feature>
<dbReference type="VEuPathDB" id="VectorBase:HLOH_041013"/>
<evidence type="ECO:0000313" key="2">
    <source>
        <dbReference type="EMBL" id="KAH9380556.1"/>
    </source>
</evidence>
<evidence type="ECO:0000256" key="1">
    <source>
        <dbReference type="SAM" id="MobiDB-lite"/>
    </source>
</evidence>
<dbReference type="EMBL" id="JABSTR010000010">
    <property type="protein sequence ID" value="KAH9380556.1"/>
    <property type="molecule type" value="Genomic_DNA"/>
</dbReference>
<comment type="caution">
    <text evidence="2">The sequence shown here is derived from an EMBL/GenBank/DDBJ whole genome shotgun (WGS) entry which is preliminary data.</text>
</comment>
<dbReference type="Proteomes" id="UP000821853">
    <property type="component" value="Chromosome 8"/>
</dbReference>
<reference evidence="2 3" key="1">
    <citation type="journal article" date="2020" name="Cell">
        <title>Large-Scale Comparative Analyses of Tick Genomes Elucidate Their Genetic Diversity and Vector Capacities.</title>
        <authorList>
            <consortium name="Tick Genome and Microbiome Consortium (TIGMIC)"/>
            <person name="Jia N."/>
            <person name="Wang J."/>
            <person name="Shi W."/>
            <person name="Du L."/>
            <person name="Sun Y."/>
            <person name="Zhan W."/>
            <person name="Jiang J.F."/>
            <person name="Wang Q."/>
            <person name="Zhang B."/>
            <person name="Ji P."/>
            <person name="Bell-Sakyi L."/>
            <person name="Cui X.M."/>
            <person name="Yuan T.T."/>
            <person name="Jiang B.G."/>
            <person name="Yang W.F."/>
            <person name="Lam T.T."/>
            <person name="Chang Q.C."/>
            <person name="Ding S.J."/>
            <person name="Wang X.J."/>
            <person name="Zhu J.G."/>
            <person name="Ruan X.D."/>
            <person name="Zhao L."/>
            <person name="Wei J.T."/>
            <person name="Ye R.Z."/>
            <person name="Que T.C."/>
            <person name="Du C.H."/>
            <person name="Zhou Y.H."/>
            <person name="Cheng J.X."/>
            <person name="Dai P.F."/>
            <person name="Guo W.B."/>
            <person name="Han X.H."/>
            <person name="Huang E.J."/>
            <person name="Li L.F."/>
            <person name="Wei W."/>
            <person name="Gao Y.C."/>
            <person name="Liu J.Z."/>
            <person name="Shao H.Z."/>
            <person name="Wang X."/>
            <person name="Wang C.C."/>
            <person name="Yang T.C."/>
            <person name="Huo Q.B."/>
            <person name="Li W."/>
            <person name="Chen H.Y."/>
            <person name="Chen S.E."/>
            <person name="Zhou L.G."/>
            <person name="Ni X.B."/>
            <person name="Tian J.H."/>
            <person name="Sheng Y."/>
            <person name="Liu T."/>
            <person name="Pan Y.S."/>
            <person name="Xia L.Y."/>
            <person name="Li J."/>
            <person name="Zhao F."/>
            <person name="Cao W.C."/>
        </authorList>
    </citation>
    <scope>NUCLEOTIDE SEQUENCE [LARGE SCALE GENOMIC DNA]</scope>
    <source>
        <strain evidence="2">HaeL-2018</strain>
    </source>
</reference>
<dbReference type="AlphaFoldDB" id="A0A9J6H1F3"/>
<feature type="compositionally biased region" description="Basic and acidic residues" evidence="1">
    <location>
        <begin position="42"/>
        <end position="51"/>
    </location>
</feature>
<protein>
    <submittedName>
        <fullName evidence="2">Uncharacterized protein</fullName>
    </submittedName>
</protein>
<evidence type="ECO:0000313" key="3">
    <source>
        <dbReference type="Proteomes" id="UP000821853"/>
    </source>
</evidence>
<accession>A0A9J6H1F3</accession>
<name>A0A9J6H1F3_HAELO</name>
<sequence>MKQVDGNAELGQLAAGRQASRGAGPQRVGGRQHGGLLQSDQHPVRHGDRVLQPRAPACGPKHEYN</sequence>
<gene>
    <name evidence="2" type="ORF">HPB48_017334</name>
</gene>